<dbReference type="PANTHER" id="PTHR23271">
    <property type="entry name" value="HEPATOCELLULAR CARCINOMA-ASSOCIATED ANTIGEN 66"/>
    <property type="match status" value="1"/>
</dbReference>
<dbReference type="Gene3D" id="1.25.40.10">
    <property type="entry name" value="Tetratricopeptide repeat domain"/>
    <property type="match status" value="1"/>
</dbReference>
<protein>
    <submittedName>
        <fullName evidence="2">U3 small nucleolar RNA-associated protein 6 isoform X1</fullName>
    </submittedName>
</protein>
<comment type="caution">
    <text evidence="2">The sequence shown here is derived from an EMBL/GenBank/DDBJ whole genome shotgun (WGS) entry which is preliminary data.</text>
</comment>
<evidence type="ECO:0000313" key="3">
    <source>
        <dbReference type="Proteomes" id="UP000478052"/>
    </source>
</evidence>
<dbReference type="InterPro" id="IPR056907">
    <property type="entry name" value="UTP6_C"/>
</dbReference>
<gene>
    <name evidence="2" type="ORF">FWK35_00013560</name>
</gene>
<proteinExistence type="predicted"/>
<name>A0A6G0Z4J2_APHCR</name>
<dbReference type="SUPFAM" id="SSF48452">
    <property type="entry name" value="TPR-like"/>
    <property type="match status" value="1"/>
</dbReference>
<dbReference type="GO" id="GO:0032040">
    <property type="term" value="C:small-subunit processome"/>
    <property type="evidence" value="ECO:0007669"/>
    <property type="project" value="TreeGrafter"/>
</dbReference>
<dbReference type="EMBL" id="VUJU01001464">
    <property type="protein sequence ID" value="KAF0765178.1"/>
    <property type="molecule type" value="Genomic_DNA"/>
</dbReference>
<dbReference type="GO" id="GO:0034388">
    <property type="term" value="C:Pwp2p-containing subcomplex of 90S preribosome"/>
    <property type="evidence" value="ECO:0007669"/>
    <property type="project" value="TreeGrafter"/>
</dbReference>
<dbReference type="InterPro" id="IPR013949">
    <property type="entry name" value="Utp6"/>
</dbReference>
<dbReference type="Proteomes" id="UP000478052">
    <property type="component" value="Unassembled WGS sequence"/>
</dbReference>
<feature type="domain" description="U3 small nucleolar RNA-associated protein 6 homolog C-terminal" evidence="1">
    <location>
        <begin position="325"/>
        <end position="563"/>
    </location>
</feature>
<evidence type="ECO:0000313" key="2">
    <source>
        <dbReference type="EMBL" id="KAF0765178.1"/>
    </source>
</evidence>
<sequence>MSTCQSQPLVEKMEPKEEILEGWLMVDVKYLLDNNIMEQSELERVMDRRNLFLKKRKNNDVNREDYMAQIREELKLVDVFKFNIDNRLQTEEMQYDYCKAMNLLVNTISYMYSRMLQIHPTNLSSLEDYIDFRYTNKSFIIDKPNLLHQVIAAKHDDLKVYKVAATLQYFKMNDVASARICLSEGLKFHKNSKTLLFDEFDLELQNLHDTNGESLPFALSKYEYMVKCFKGDLEFHFTLLDAVLRLDSVCELHYRVVSDMFVEYKRHEKMWQKLAVVILKGYIFDFELKRMHYNRHCNQRLPSSIKVFVDSLNENWWSPEKRKILWNMFIEHMITIWRTSTMENETIPRINYYVNVTMEQVFEGALHEGCLYKAEHYLYWALHDNKFRFAITLKALNMNINNVCSWLDILVVYIEARSSEMVKKVFEYAVAFLRSNSTPLWRLVEEYIIKHGVALELFEFYQKAIFGPYPIISMMFRPNLLKLFALSYGISITRKLFNELNKLSPPCKQLYVDMIAYEQTSSNFNKKQISKLYREVCFSLRQGDVALWANYIKFEYTHVDQYTAKNIYNSSLEYLGPDLFSTLTVEFKNMKREYYEYVHILKHQKYNKYCKFHFILIFRRNTRIINPDIIDVDEA</sequence>
<dbReference type="Pfam" id="PF24892">
    <property type="entry name" value="UTP6_C"/>
    <property type="match status" value="1"/>
</dbReference>
<evidence type="ECO:0000259" key="1">
    <source>
        <dbReference type="Pfam" id="PF24892"/>
    </source>
</evidence>
<keyword evidence="3" id="KW-1185">Reference proteome</keyword>
<dbReference type="OrthoDB" id="28112at2759"/>
<dbReference type="AlphaFoldDB" id="A0A6G0Z4J2"/>
<dbReference type="InterPro" id="IPR011990">
    <property type="entry name" value="TPR-like_helical_dom_sf"/>
</dbReference>
<reference evidence="2 3" key="1">
    <citation type="submission" date="2019-08" db="EMBL/GenBank/DDBJ databases">
        <title>Whole genome of Aphis craccivora.</title>
        <authorList>
            <person name="Voronova N.V."/>
            <person name="Shulinski R.S."/>
            <person name="Bandarenka Y.V."/>
            <person name="Zhorov D.G."/>
            <person name="Warner D."/>
        </authorList>
    </citation>
    <scope>NUCLEOTIDE SEQUENCE [LARGE SCALE GENOMIC DNA]</scope>
    <source>
        <strain evidence="2">180601</strain>
        <tissue evidence="2">Whole Body</tissue>
    </source>
</reference>
<organism evidence="2 3">
    <name type="scientific">Aphis craccivora</name>
    <name type="common">Cowpea aphid</name>
    <dbReference type="NCBI Taxonomy" id="307492"/>
    <lineage>
        <taxon>Eukaryota</taxon>
        <taxon>Metazoa</taxon>
        <taxon>Ecdysozoa</taxon>
        <taxon>Arthropoda</taxon>
        <taxon>Hexapoda</taxon>
        <taxon>Insecta</taxon>
        <taxon>Pterygota</taxon>
        <taxon>Neoptera</taxon>
        <taxon>Paraneoptera</taxon>
        <taxon>Hemiptera</taxon>
        <taxon>Sternorrhyncha</taxon>
        <taxon>Aphidomorpha</taxon>
        <taxon>Aphidoidea</taxon>
        <taxon>Aphididae</taxon>
        <taxon>Aphidini</taxon>
        <taxon>Aphis</taxon>
        <taxon>Aphis</taxon>
    </lineage>
</organism>
<accession>A0A6G0Z4J2</accession>
<dbReference type="GO" id="GO:0030515">
    <property type="term" value="F:snoRNA binding"/>
    <property type="evidence" value="ECO:0007669"/>
    <property type="project" value="InterPro"/>
</dbReference>
<dbReference type="PANTHER" id="PTHR23271:SF1">
    <property type="entry name" value="U3 SMALL NUCLEOLAR RNA-ASSOCIATED PROTEIN 6 HOMOLOG"/>
    <property type="match status" value="1"/>
</dbReference>
<dbReference type="GO" id="GO:0000462">
    <property type="term" value="P:maturation of SSU-rRNA from tricistronic rRNA transcript (SSU-rRNA, 5.8S rRNA, LSU-rRNA)"/>
    <property type="evidence" value="ECO:0007669"/>
    <property type="project" value="InterPro"/>
</dbReference>